<name>A0A6C0BV38_9ZZZZ</name>
<keyword evidence="1" id="KW-1133">Transmembrane helix</keyword>
<feature type="transmembrane region" description="Helical" evidence="1">
    <location>
        <begin position="114"/>
        <end position="132"/>
    </location>
</feature>
<accession>A0A6C0BV38</accession>
<protein>
    <recommendedName>
        <fullName evidence="3">Phosphatidic acid phosphatase type 2/haloperoxidase domain-containing protein</fullName>
    </recommendedName>
</protein>
<sequence length="201" mass="22704">MAMQFNIENFVEFMAAISSLFIGTFFILVSIFNQDIKAFIYLAGAFFTYVLSGLIFTPFLKGLIPDITQRSFVCDIVKFPFAESVSEPALNSLFIGFTASYLGAPMLLYDQMNYALMIFFFVLLFFDGFYRAKYKCNSMLGIIFGTLIGIAGGVGWFYLLYSQGYESMLYFGETLSNNAICTKPSAQKFRCDVYKNGQLIT</sequence>
<keyword evidence="1" id="KW-0472">Membrane</keyword>
<feature type="transmembrane region" description="Helical" evidence="1">
    <location>
        <begin position="38"/>
        <end position="60"/>
    </location>
</feature>
<evidence type="ECO:0000256" key="1">
    <source>
        <dbReference type="SAM" id="Phobius"/>
    </source>
</evidence>
<feature type="transmembrane region" description="Helical" evidence="1">
    <location>
        <begin position="12"/>
        <end position="32"/>
    </location>
</feature>
<proteinExistence type="predicted"/>
<dbReference type="EMBL" id="MN739240">
    <property type="protein sequence ID" value="QHS95113.1"/>
    <property type="molecule type" value="Genomic_DNA"/>
</dbReference>
<feature type="transmembrane region" description="Helical" evidence="1">
    <location>
        <begin position="139"/>
        <end position="161"/>
    </location>
</feature>
<keyword evidence="1" id="KW-0812">Transmembrane</keyword>
<evidence type="ECO:0008006" key="3">
    <source>
        <dbReference type="Google" id="ProtNLM"/>
    </source>
</evidence>
<evidence type="ECO:0000313" key="2">
    <source>
        <dbReference type="EMBL" id="QHS95113.1"/>
    </source>
</evidence>
<dbReference type="AlphaFoldDB" id="A0A6C0BV38"/>
<organism evidence="2">
    <name type="scientific">viral metagenome</name>
    <dbReference type="NCBI Taxonomy" id="1070528"/>
    <lineage>
        <taxon>unclassified sequences</taxon>
        <taxon>metagenomes</taxon>
        <taxon>organismal metagenomes</taxon>
    </lineage>
</organism>
<reference evidence="2" key="1">
    <citation type="journal article" date="2020" name="Nature">
        <title>Giant virus diversity and host interactions through global metagenomics.</title>
        <authorList>
            <person name="Schulz F."/>
            <person name="Roux S."/>
            <person name="Paez-Espino D."/>
            <person name="Jungbluth S."/>
            <person name="Walsh D.A."/>
            <person name="Denef V.J."/>
            <person name="McMahon K.D."/>
            <person name="Konstantinidis K.T."/>
            <person name="Eloe-Fadrosh E.A."/>
            <person name="Kyrpides N.C."/>
            <person name="Woyke T."/>
        </authorList>
    </citation>
    <scope>NUCLEOTIDE SEQUENCE</scope>
    <source>
        <strain evidence="2">GVMAG-M-3300018428-16</strain>
    </source>
</reference>